<reference evidence="1 2" key="1">
    <citation type="submission" date="2016-10" db="EMBL/GenBank/DDBJ databases">
        <authorList>
            <person name="de Groot N.N."/>
        </authorList>
    </citation>
    <scope>NUCLEOTIDE SEQUENCE [LARGE SCALE GENOMIC DNA]</scope>
    <source>
        <strain evidence="1 2">CGMCC 1.3702</strain>
    </source>
</reference>
<keyword evidence="2" id="KW-1185">Reference proteome</keyword>
<evidence type="ECO:0008006" key="3">
    <source>
        <dbReference type="Google" id="ProtNLM"/>
    </source>
</evidence>
<name>A0A1I0WYD3_9BACI</name>
<organism evidence="1 2">
    <name type="scientific">Lentibacillus halodurans</name>
    <dbReference type="NCBI Taxonomy" id="237679"/>
    <lineage>
        <taxon>Bacteria</taxon>
        <taxon>Bacillati</taxon>
        <taxon>Bacillota</taxon>
        <taxon>Bacilli</taxon>
        <taxon>Bacillales</taxon>
        <taxon>Bacillaceae</taxon>
        <taxon>Lentibacillus</taxon>
    </lineage>
</organism>
<gene>
    <name evidence="1" type="ORF">SAMN04488072_1047</name>
</gene>
<dbReference type="STRING" id="237679.SAMN04488072_1047"/>
<dbReference type="EMBL" id="FOJW01000004">
    <property type="protein sequence ID" value="SFA93651.1"/>
    <property type="molecule type" value="Genomic_DNA"/>
</dbReference>
<accession>A0A1I0WYD3</accession>
<dbReference type="Proteomes" id="UP000198642">
    <property type="component" value="Unassembled WGS sequence"/>
</dbReference>
<protein>
    <recommendedName>
        <fullName evidence="3">Helix-turn-helix domain-containing protein</fullName>
    </recommendedName>
</protein>
<evidence type="ECO:0000313" key="2">
    <source>
        <dbReference type="Proteomes" id="UP000198642"/>
    </source>
</evidence>
<sequence>MAIHLSKNTFMVERTVFCNTFPELKGEHLRVYLLMCRVVGVNSNGTFFMSLDTTARELNISIHKIRDSIDWLCKNYFIKKVGRRSQVNVYKVLVTPDYHRSTKTYYSNEHIHRDRVTMKQTQNGYCEIPIEMMEGSVLRDKTKWTDRKIKVLGQLYLYHWIDEYGGVDPNAAHFINNTINVSDLITYNLGCHVNDIKKVVRWLHREGYIMKVKAVYRINQNSCYKELQFIGDAIKTKQQPGDVIIDVIRLTCIPDLKLKNALKRTGGNIAV</sequence>
<proteinExistence type="predicted"/>
<evidence type="ECO:0000313" key="1">
    <source>
        <dbReference type="EMBL" id="SFA93651.1"/>
    </source>
</evidence>
<dbReference type="RefSeq" id="WP_090235017.1">
    <property type="nucleotide sequence ID" value="NZ_FOJW01000004.1"/>
</dbReference>
<dbReference type="OrthoDB" id="2962732at2"/>
<dbReference type="AlphaFoldDB" id="A0A1I0WYD3"/>